<evidence type="ECO:0000313" key="3">
    <source>
        <dbReference type="EMBL" id="GAA1219116.1"/>
    </source>
</evidence>
<feature type="transmembrane region" description="Helical" evidence="2">
    <location>
        <begin position="226"/>
        <end position="249"/>
    </location>
</feature>
<feature type="transmembrane region" description="Helical" evidence="2">
    <location>
        <begin position="256"/>
        <end position="274"/>
    </location>
</feature>
<organism evidence="3 4">
    <name type="scientific">Prauserella alba</name>
    <dbReference type="NCBI Taxonomy" id="176898"/>
    <lineage>
        <taxon>Bacteria</taxon>
        <taxon>Bacillati</taxon>
        <taxon>Actinomycetota</taxon>
        <taxon>Actinomycetes</taxon>
        <taxon>Pseudonocardiales</taxon>
        <taxon>Pseudonocardiaceae</taxon>
        <taxon>Prauserella</taxon>
    </lineage>
</organism>
<dbReference type="PANTHER" id="PTHR37305">
    <property type="entry name" value="INTEGRAL MEMBRANE PROTEIN-RELATED"/>
    <property type="match status" value="1"/>
</dbReference>
<accession>A0ABP4GAK2</accession>
<evidence type="ECO:0000313" key="4">
    <source>
        <dbReference type="Proteomes" id="UP001500467"/>
    </source>
</evidence>
<comment type="caution">
    <text evidence="3">The sequence shown here is derived from an EMBL/GenBank/DDBJ whole genome shotgun (WGS) entry which is preliminary data.</text>
</comment>
<keyword evidence="2" id="KW-0812">Transmembrane</keyword>
<keyword evidence="4" id="KW-1185">Reference proteome</keyword>
<feature type="region of interest" description="Disordered" evidence="1">
    <location>
        <begin position="1"/>
        <end position="36"/>
    </location>
</feature>
<sequence>MSDSERAPDSSGAAPVQTEPLRTEHSHTVDQHGVHTDPAALDELTDAAGAEPATDRGPDGAVTGYRAARTLRLGVELRRQLRRRRTQLLLAFVAALPFILVGAFEIGEAEANPRSGGFIDLATASAPNFVVVALFVSGSFLLPMIVALYFGDTIASESSWSSLKYLLAIPVPRHRLLRQKAVASALLSALTIVVLPVSALVAGTIWYGTGEAISPTGDSIPFSDSLLALTLATAYLLVHLAWVAGLALLLSVSTDAPLGAVGGAVLVSILSQILNQITALGDLRDFLPTHFSFAWMDLIATDVEWTRMASGALSATLFATVFGLLAARRFATKDVTS</sequence>
<dbReference type="EMBL" id="BAAALM010000017">
    <property type="protein sequence ID" value="GAA1219116.1"/>
    <property type="molecule type" value="Genomic_DNA"/>
</dbReference>
<evidence type="ECO:0000256" key="1">
    <source>
        <dbReference type="SAM" id="MobiDB-lite"/>
    </source>
</evidence>
<name>A0ABP4GAK2_9PSEU</name>
<feature type="transmembrane region" description="Helical" evidence="2">
    <location>
        <begin position="126"/>
        <end position="150"/>
    </location>
</feature>
<dbReference type="PANTHER" id="PTHR37305:SF1">
    <property type="entry name" value="MEMBRANE PROTEIN"/>
    <property type="match status" value="1"/>
</dbReference>
<feature type="transmembrane region" description="Helical" evidence="2">
    <location>
        <begin position="182"/>
        <end position="206"/>
    </location>
</feature>
<keyword evidence="2" id="KW-0472">Membrane</keyword>
<proteinExistence type="predicted"/>
<keyword evidence="2" id="KW-1133">Transmembrane helix</keyword>
<dbReference type="Pfam" id="PF12730">
    <property type="entry name" value="ABC2_membrane_4"/>
    <property type="match status" value="1"/>
</dbReference>
<evidence type="ECO:0000256" key="2">
    <source>
        <dbReference type="SAM" id="Phobius"/>
    </source>
</evidence>
<reference evidence="4" key="1">
    <citation type="journal article" date="2019" name="Int. J. Syst. Evol. Microbiol.">
        <title>The Global Catalogue of Microorganisms (GCM) 10K type strain sequencing project: providing services to taxonomists for standard genome sequencing and annotation.</title>
        <authorList>
            <consortium name="The Broad Institute Genomics Platform"/>
            <consortium name="The Broad Institute Genome Sequencing Center for Infectious Disease"/>
            <person name="Wu L."/>
            <person name="Ma J."/>
        </authorList>
    </citation>
    <scope>NUCLEOTIDE SEQUENCE [LARGE SCALE GENOMIC DNA]</scope>
    <source>
        <strain evidence="4">JCM 13022</strain>
    </source>
</reference>
<dbReference type="Proteomes" id="UP001500467">
    <property type="component" value="Unassembled WGS sequence"/>
</dbReference>
<feature type="transmembrane region" description="Helical" evidence="2">
    <location>
        <begin position="305"/>
        <end position="327"/>
    </location>
</feature>
<feature type="transmembrane region" description="Helical" evidence="2">
    <location>
        <begin position="88"/>
        <end position="106"/>
    </location>
</feature>
<gene>
    <name evidence="3" type="ORF">GCM10009675_47250</name>
</gene>
<protein>
    <submittedName>
        <fullName evidence="3">ABC transporter permease subunit</fullName>
    </submittedName>
</protein>
<feature type="compositionally biased region" description="Basic and acidic residues" evidence="1">
    <location>
        <begin position="21"/>
        <end position="35"/>
    </location>
</feature>
<dbReference type="RefSeq" id="WP_372493582.1">
    <property type="nucleotide sequence ID" value="NZ_BAAALM010000017.1"/>
</dbReference>